<evidence type="ECO:0000256" key="6">
    <source>
        <dbReference type="SAM" id="MobiDB-lite"/>
    </source>
</evidence>
<proteinExistence type="predicted"/>
<dbReference type="AlphaFoldDB" id="A0A423PEY9"/>
<dbReference type="GO" id="GO:0003677">
    <property type="term" value="F:DNA binding"/>
    <property type="evidence" value="ECO:0007669"/>
    <property type="project" value="UniProtKB-KW"/>
</dbReference>
<dbReference type="InterPro" id="IPR000551">
    <property type="entry name" value="MerR-type_HTH_dom"/>
</dbReference>
<protein>
    <submittedName>
        <fullName evidence="8">Transcriptional regulator</fullName>
    </submittedName>
</protein>
<dbReference type="NCBIfam" id="TIGR02044">
    <property type="entry name" value="CueR"/>
    <property type="match status" value="1"/>
</dbReference>
<dbReference type="GO" id="GO:0003700">
    <property type="term" value="F:DNA-binding transcription factor activity"/>
    <property type="evidence" value="ECO:0007669"/>
    <property type="project" value="InterPro"/>
</dbReference>
<dbReference type="SUPFAM" id="SSF46955">
    <property type="entry name" value="Putative DNA-binding domain"/>
    <property type="match status" value="1"/>
</dbReference>
<dbReference type="OrthoDB" id="9808480at2"/>
<dbReference type="InterPro" id="IPR015358">
    <property type="entry name" value="Tscrpt_reg_MerR_DNA-bd"/>
</dbReference>
<dbReference type="GO" id="GO:0045893">
    <property type="term" value="P:positive regulation of DNA-templated transcription"/>
    <property type="evidence" value="ECO:0007669"/>
    <property type="project" value="InterPro"/>
</dbReference>
<evidence type="ECO:0000313" key="8">
    <source>
        <dbReference type="EMBL" id="ROO24136.1"/>
    </source>
</evidence>
<sequence length="159" mass="17899">MNIGQAAEASDISAKMIRYYEWVDLIPPVGRTESGYRAYTDADLNILKFIQRARSLGFSVKQMHELLSLWRDRSRSSANVKSLALAHVAELEDKIEALDTMRETLQHLAEHCRGDHRPDCPIIEGLSEGQQPPEPPRKTSRRRVRAPAGARRPGVNTSP</sequence>
<keyword evidence="3" id="KW-0805">Transcription regulation</keyword>
<accession>A0A423PEY9</accession>
<dbReference type="RefSeq" id="WP_123659408.1">
    <property type="nucleotide sequence ID" value="NZ_AYKG01000068.1"/>
</dbReference>
<evidence type="ECO:0000256" key="2">
    <source>
        <dbReference type="ARBA" id="ARBA00022490"/>
    </source>
</evidence>
<dbReference type="InParanoid" id="A0A423PEY9"/>
<keyword evidence="9" id="KW-1185">Reference proteome</keyword>
<evidence type="ECO:0000259" key="7">
    <source>
        <dbReference type="PROSITE" id="PS50937"/>
    </source>
</evidence>
<dbReference type="PANTHER" id="PTHR30204:SF94">
    <property type="entry name" value="HEAVY METAL-DEPENDENT TRANSCRIPTIONAL REGULATOR HI_0293-RELATED"/>
    <property type="match status" value="1"/>
</dbReference>
<dbReference type="EMBL" id="AYKG01000068">
    <property type="protein sequence ID" value="ROO24136.1"/>
    <property type="molecule type" value="Genomic_DNA"/>
</dbReference>
<dbReference type="SMART" id="SM00422">
    <property type="entry name" value="HTH_MERR"/>
    <property type="match status" value="1"/>
</dbReference>
<evidence type="ECO:0000256" key="4">
    <source>
        <dbReference type="ARBA" id="ARBA00023125"/>
    </source>
</evidence>
<organism evidence="8 9">
    <name type="scientific">Salinisphaera japonica YTM-1</name>
    <dbReference type="NCBI Taxonomy" id="1209778"/>
    <lineage>
        <taxon>Bacteria</taxon>
        <taxon>Pseudomonadati</taxon>
        <taxon>Pseudomonadota</taxon>
        <taxon>Gammaproteobacteria</taxon>
        <taxon>Salinisphaerales</taxon>
        <taxon>Salinisphaeraceae</taxon>
        <taxon>Salinisphaera</taxon>
    </lineage>
</organism>
<dbReference type="Pfam" id="PF09278">
    <property type="entry name" value="MerR-DNA-bind"/>
    <property type="match status" value="1"/>
</dbReference>
<gene>
    <name evidence="8" type="ORF">SAJA_14865</name>
</gene>
<dbReference type="InterPro" id="IPR011789">
    <property type="entry name" value="CueR"/>
</dbReference>
<comment type="subcellular location">
    <subcellularLocation>
        <location evidence="1">Cytoplasm</location>
    </subcellularLocation>
</comment>
<comment type="caution">
    <text evidence="8">The sequence shown here is derived from an EMBL/GenBank/DDBJ whole genome shotgun (WGS) entry which is preliminary data.</text>
</comment>
<name>A0A423PEY9_9GAMM</name>
<feature type="domain" description="HTH merR-type" evidence="7">
    <location>
        <begin position="1"/>
        <end position="69"/>
    </location>
</feature>
<feature type="compositionally biased region" description="Low complexity" evidence="6">
    <location>
        <begin position="146"/>
        <end position="159"/>
    </location>
</feature>
<dbReference type="PRINTS" id="PR00040">
    <property type="entry name" value="HTHMERR"/>
</dbReference>
<dbReference type="Pfam" id="PF00376">
    <property type="entry name" value="MerR"/>
    <property type="match status" value="1"/>
</dbReference>
<dbReference type="PROSITE" id="PS00552">
    <property type="entry name" value="HTH_MERR_1"/>
    <property type="match status" value="1"/>
</dbReference>
<dbReference type="GO" id="GO:0005737">
    <property type="term" value="C:cytoplasm"/>
    <property type="evidence" value="ECO:0007669"/>
    <property type="project" value="UniProtKB-SubCell"/>
</dbReference>
<dbReference type="CDD" id="cd01108">
    <property type="entry name" value="HTH_CueR"/>
    <property type="match status" value="1"/>
</dbReference>
<dbReference type="PANTHER" id="PTHR30204">
    <property type="entry name" value="REDOX-CYCLING DRUG-SENSING TRANSCRIPTIONAL ACTIVATOR SOXR"/>
    <property type="match status" value="1"/>
</dbReference>
<keyword evidence="4" id="KW-0238">DNA-binding</keyword>
<dbReference type="FunCoup" id="A0A423PEY9">
    <property type="interactions" value="74"/>
</dbReference>
<feature type="region of interest" description="Disordered" evidence="6">
    <location>
        <begin position="114"/>
        <end position="159"/>
    </location>
</feature>
<evidence type="ECO:0000256" key="1">
    <source>
        <dbReference type="ARBA" id="ARBA00004496"/>
    </source>
</evidence>
<dbReference type="InterPro" id="IPR047057">
    <property type="entry name" value="MerR_fam"/>
</dbReference>
<dbReference type="GO" id="GO:0005507">
    <property type="term" value="F:copper ion binding"/>
    <property type="evidence" value="ECO:0007669"/>
    <property type="project" value="InterPro"/>
</dbReference>
<evidence type="ECO:0000256" key="3">
    <source>
        <dbReference type="ARBA" id="ARBA00023015"/>
    </source>
</evidence>
<evidence type="ECO:0000313" key="9">
    <source>
        <dbReference type="Proteomes" id="UP000285310"/>
    </source>
</evidence>
<dbReference type="PROSITE" id="PS50937">
    <property type="entry name" value="HTH_MERR_2"/>
    <property type="match status" value="1"/>
</dbReference>
<dbReference type="Proteomes" id="UP000285310">
    <property type="component" value="Unassembled WGS sequence"/>
</dbReference>
<dbReference type="InterPro" id="IPR009061">
    <property type="entry name" value="DNA-bd_dom_put_sf"/>
</dbReference>
<reference evidence="8 9" key="1">
    <citation type="submission" date="2013-10" db="EMBL/GenBank/DDBJ databases">
        <title>Salinisphaera japonica YTM-1 Genome Sequencing.</title>
        <authorList>
            <person name="Lai Q."/>
            <person name="Li C."/>
            <person name="Shao Z."/>
        </authorList>
    </citation>
    <scope>NUCLEOTIDE SEQUENCE [LARGE SCALE GENOMIC DNA]</scope>
    <source>
        <strain evidence="8 9">YTM-1</strain>
    </source>
</reference>
<keyword evidence="5" id="KW-0804">Transcription</keyword>
<keyword evidence="2" id="KW-0963">Cytoplasm</keyword>
<dbReference type="Gene3D" id="1.10.1660.10">
    <property type="match status" value="1"/>
</dbReference>
<evidence type="ECO:0000256" key="5">
    <source>
        <dbReference type="ARBA" id="ARBA00023163"/>
    </source>
</evidence>